<reference evidence="3 4" key="1">
    <citation type="journal article" date="2015" name="Nature">
        <title>rRNA introns, odd ribosomes, and small enigmatic genomes across a large radiation of phyla.</title>
        <authorList>
            <person name="Brown C.T."/>
            <person name="Hug L.A."/>
            <person name="Thomas B.C."/>
            <person name="Sharon I."/>
            <person name="Castelle C.J."/>
            <person name="Singh A."/>
            <person name="Wilkins M.J."/>
            <person name="Williams K.H."/>
            <person name="Banfield J.F."/>
        </authorList>
    </citation>
    <scope>NUCLEOTIDE SEQUENCE [LARGE SCALE GENOMIC DNA]</scope>
</reference>
<organism evidence="3 4">
    <name type="scientific">candidate division CPR1 bacterium GW2011_GWA2_42_17</name>
    <dbReference type="NCBI Taxonomy" id="1618341"/>
    <lineage>
        <taxon>Bacteria</taxon>
        <taxon>candidate division CPR1</taxon>
    </lineage>
</organism>
<dbReference type="GO" id="GO:0009307">
    <property type="term" value="P:DNA restriction-modification system"/>
    <property type="evidence" value="ECO:0007669"/>
    <property type="project" value="UniProtKB-KW"/>
</dbReference>
<evidence type="ECO:0000256" key="2">
    <source>
        <dbReference type="ARBA" id="ARBA00023125"/>
    </source>
</evidence>
<dbReference type="SUPFAM" id="SSF116734">
    <property type="entry name" value="DNA methylase specificity domain"/>
    <property type="match status" value="1"/>
</dbReference>
<keyword evidence="2" id="KW-0238">DNA-binding</keyword>
<evidence type="ECO:0000313" key="3">
    <source>
        <dbReference type="EMBL" id="KKS41295.1"/>
    </source>
</evidence>
<dbReference type="Proteomes" id="UP000034875">
    <property type="component" value="Unassembled WGS sequence"/>
</dbReference>
<dbReference type="Gene3D" id="1.10.287.1120">
    <property type="entry name" value="Bipartite methylase S protein"/>
    <property type="match status" value="1"/>
</dbReference>
<name>A0A0G0YXI7_9BACT</name>
<dbReference type="InterPro" id="IPR044946">
    <property type="entry name" value="Restrct_endonuc_typeI_TRD_sf"/>
</dbReference>
<dbReference type="GO" id="GO:0003677">
    <property type="term" value="F:DNA binding"/>
    <property type="evidence" value="ECO:0007669"/>
    <property type="project" value="UniProtKB-KW"/>
</dbReference>
<accession>A0A0G0YXI7</accession>
<dbReference type="Gene3D" id="3.90.220.20">
    <property type="entry name" value="DNA methylase specificity domains"/>
    <property type="match status" value="1"/>
</dbReference>
<dbReference type="EMBL" id="LCCZ01000057">
    <property type="protein sequence ID" value="KKS41295.1"/>
    <property type="molecule type" value="Genomic_DNA"/>
</dbReference>
<evidence type="ECO:0000313" key="4">
    <source>
        <dbReference type="Proteomes" id="UP000034875"/>
    </source>
</evidence>
<keyword evidence="1" id="KW-0680">Restriction system</keyword>
<sequence>MQHLRRDVVINANVLLPNKDLLIKFENIVLDILKERSILIIENQNLRQTRDLLLPKLVTGEIRV</sequence>
<dbReference type="AlphaFoldDB" id="A0A0G0YXI7"/>
<protein>
    <submittedName>
        <fullName evidence="3">Type I restriction-modification system specificity subunit</fullName>
    </submittedName>
</protein>
<comment type="caution">
    <text evidence="3">The sequence shown here is derived from an EMBL/GenBank/DDBJ whole genome shotgun (WGS) entry which is preliminary data.</text>
</comment>
<gene>
    <name evidence="3" type="ORF">UV05_C0057G0004</name>
</gene>
<evidence type="ECO:0000256" key="1">
    <source>
        <dbReference type="ARBA" id="ARBA00022747"/>
    </source>
</evidence>
<proteinExistence type="predicted"/>
<dbReference type="PATRIC" id="fig|1618341.3.peg.733"/>